<dbReference type="Proteomes" id="UP001221142">
    <property type="component" value="Unassembled WGS sequence"/>
</dbReference>
<feature type="compositionally biased region" description="Low complexity" evidence="1">
    <location>
        <begin position="286"/>
        <end position="299"/>
    </location>
</feature>
<accession>A0AAD7B133</accession>
<feature type="compositionally biased region" description="Low complexity" evidence="1">
    <location>
        <begin position="7"/>
        <end position="23"/>
    </location>
</feature>
<keyword evidence="3" id="KW-1185">Reference proteome</keyword>
<comment type="caution">
    <text evidence="2">The sequence shown here is derived from an EMBL/GenBank/DDBJ whole genome shotgun (WGS) entry which is preliminary data.</text>
</comment>
<feature type="compositionally biased region" description="Basic and acidic residues" evidence="1">
    <location>
        <begin position="358"/>
        <end position="367"/>
    </location>
</feature>
<sequence length="425" mass="44910">MKSCLKSPSIPGTPTPSGSSTPIHYRKCVLFREEGTEEVHWADEWDRTPSEPARRLSYQELLELKEIQQSLPHADQPADLFRPAKHVLSNVPIGLLPIFAAEHVTRPAPPLPKEEASTAPTPFMMPPGRSTIRPMTVPPKATRFADPALTHLRPPAAPAAPRPRPAFTFLPLLANSPAPSPFSSPAGSVASSRDSSPFASPPPTPTSDAASPAYPPARAAAEGEADRFPSASSTAPLVSPLVERDRAMQATGTRNPVHGYEHAYRAAETAAYSPNAPFGSSAYNYSKPGPSSSSTAPPSGKKKKKSYMIINDVPVEIGEETDDEDEVPPPTKKEEPPISTPGTLLSPPASPILVPSIPRDEPAKDEPPIPTPSPTSPRLAASGPAPGSVPGRPLSPLTTTVRPGSPCVRASSPVQARASSRLVRV</sequence>
<feature type="region of interest" description="Disordered" evidence="1">
    <location>
        <begin position="180"/>
        <end position="261"/>
    </location>
</feature>
<feature type="region of interest" description="Disordered" evidence="1">
    <location>
        <begin position="1"/>
        <end position="23"/>
    </location>
</feature>
<feature type="compositionally biased region" description="Acidic residues" evidence="1">
    <location>
        <begin position="317"/>
        <end position="327"/>
    </location>
</feature>
<feature type="compositionally biased region" description="Low complexity" evidence="1">
    <location>
        <begin position="180"/>
        <end position="198"/>
    </location>
</feature>
<evidence type="ECO:0000313" key="3">
    <source>
        <dbReference type="Proteomes" id="UP001221142"/>
    </source>
</evidence>
<dbReference type="AlphaFoldDB" id="A0AAD7B133"/>
<protein>
    <submittedName>
        <fullName evidence="2">Uncharacterized protein</fullName>
    </submittedName>
</protein>
<feature type="region of interest" description="Disordered" evidence="1">
    <location>
        <begin position="110"/>
        <end position="129"/>
    </location>
</feature>
<reference evidence="2" key="1">
    <citation type="submission" date="2023-03" db="EMBL/GenBank/DDBJ databases">
        <title>Massive genome expansion in bonnet fungi (Mycena s.s.) driven by repeated elements and novel gene families across ecological guilds.</title>
        <authorList>
            <consortium name="Lawrence Berkeley National Laboratory"/>
            <person name="Harder C.B."/>
            <person name="Miyauchi S."/>
            <person name="Viragh M."/>
            <person name="Kuo A."/>
            <person name="Thoen E."/>
            <person name="Andreopoulos B."/>
            <person name="Lu D."/>
            <person name="Skrede I."/>
            <person name="Drula E."/>
            <person name="Henrissat B."/>
            <person name="Morin E."/>
            <person name="Kohler A."/>
            <person name="Barry K."/>
            <person name="LaButti K."/>
            <person name="Morin E."/>
            <person name="Salamov A."/>
            <person name="Lipzen A."/>
            <person name="Mereny Z."/>
            <person name="Hegedus B."/>
            <person name="Baldrian P."/>
            <person name="Stursova M."/>
            <person name="Weitz H."/>
            <person name="Taylor A."/>
            <person name="Grigoriev I.V."/>
            <person name="Nagy L.G."/>
            <person name="Martin F."/>
            <person name="Kauserud H."/>
        </authorList>
    </citation>
    <scope>NUCLEOTIDE SEQUENCE</scope>
    <source>
        <strain evidence="2">9284</strain>
    </source>
</reference>
<dbReference type="EMBL" id="JARKIF010000054">
    <property type="protein sequence ID" value="KAJ7606889.1"/>
    <property type="molecule type" value="Genomic_DNA"/>
</dbReference>
<feature type="compositionally biased region" description="Low complexity" evidence="1">
    <location>
        <begin position="206"/>
        <end position="220"/>
    </location>
</feature>
<feature type="region of interest" description="Disordered" evidence="1">
    <location>
        <begin position="273"/>
        <end position="425"/>
    </location>
</feature>
<organism evidence="2 3">
    <name type="scientific">Roridomyces roridus</name>
    <dbReference type="NCBI Taxonomy" id="1738132"/>
    <lineage>
        <taxon>Eukaryota</taxon>
        <taxon>Fungi</taxon>
        <taxon>Dikarya</taxon>
        <taxon>Basidiomycota</taxon>
        <taxon>Agaricomycotina</taxon>
        <taxon>Agaricomycetes</taxon>
        <taxon>Agaricomycetidae</taxon>
        <taxon>Agaricales</taxon>
        <taxon>Marasmiineae</taxon>
        <taxon>Mycenaceae</taxon>
        <taxon>Roridomyces</taxon>
    </lineage>
</organism>
<gene>
    <name evidence="2" type="ORF">FB45DRAFT_949403</name>
</gene>
<proteinExistence type="predicted"/>
<evidence type="ECO:0000256" key="1">
    <source>
        <dbReference type="SAM" id="MobiDB-lite"/>
    </source>
</evidence>
<name>A0AAD7B133_9AGAR</name>
<evidence type="ECO:0000313" key="2">
    <source>
        <dbReference type="EMBL" id="KAJ7606889.1"/>
    </source>
</evidence>